<dbReference type="InterPro" id="IPR021309">
    <property type="entry name" value="YgaP-like_TM"/>
</dbReference>
<accession>A0ABT5GKF5</accession>
<evidence type="ECO:0000313" key="3">
    <source>
        <dbReference type="EMBL" id="MDC5698380.1"/>
    </source>
</evidence>
<protein>
    <submittedName>
        <fullName evidence="3">Rhodanese-like domain-containing protein</fullName>
    </submittedName>
</protein>
<dbReference type="InterPro" id="IPR001763">
    <property type="entry name" value="Rhodanese-like_dom"/>
</dbReference>
<dbReference type="InterPro" id="IPR036873">
    <property type="entry name" value="Rhodanese-like_dom_sf"/>
</dbReference>
<evidence type="ECO:0000256" key="1">
    <source>
        <dbReference type="SAM" id="Phobius"/>
    </source>
</evidence>
<evidence type="ECO:0000259" key="2">
    <source>
        <dbReference type="PROSITE" id="PS50206"/>
    </source>
</evidence>
<gene>
    <name evidence="3" type="ORF">OO014_14065</name>
</gene>
<keyword evidence="4" id="KW-1185">Reference proteome</keyword>
<keyword evidence="1" id="KW-0472">Membrane</keyword>
<feature type="transmembrane region" description="Helical" evidence="1">
    <location>
        <begin position="155"/>
        <end position="176"/>
    </location>
</feature>
<keyword evidence="1" id="KW-0812">Transmembrane</keyword>
<dbReference type="PANTHER" id="PTHR44086">
    <property type="entry name" value="THIOSULFATE SULFURTRANSFERASE RDL2, MITOCHONDRIAL-RELATED"/>
    <property type="match status" value="1"/>
</dbReference>
<dbReference type="Proteomes" id="UP001150259">
    <property type="component" value="Unassembled WGS sequence"/>
</dbReference>
<dbReference type="Pfam" id="PF00581">
    <property type="entry name" value="Rhodanese"/>
    <property type="match status" value="1"/>
</dbReference>
<dbReference type="Gene3D" id="6.10.140.1340">
    <property type="match status" value="1"/>
</dbReference>
<reference evidence="3 4" key="1">
    <citation type="submission" date="2022-11" db="EMBL/GenBank/DDBJ databases">
        <title>Anaerobic phenanthrene biodegradation by a DNRA strain PheN6.</title>
        <authorList>
            <person name="Zhang Z."/>
        </authorList>
    </citation>
    <scope>NUCLEOTIDE SEQUENCE [LARGE SCALE GENOMIC DNA]</scope>
    <source>
        <strain evidence="3 4">PheN6</strain>
    </source>
</reference>
<evidence type="ECO:0000313" key="4">
    <source>
        <dbReference type="Proteomes" id="UP001150259"/>
    </source>
</evidence>
<dbReference type="SMART" id="SM00450">
    <property type="entry name" value="RHOD"/>
    <property type="match status" value="1"/>
</dbReference>
<dbReference type="EMBL" id="JAPFQL010000065">
    <property type="protein sequence ID" value="MDC5698380.1"/>
    <property type="molecule type" value="Genomic_DNA"/>
</dbReference>
<feature type="transmembrane region" description="Helical" evidence="1">
    <location>
        <begin position="130"/>
        <end position="149"/>
    </location>
</feature>
<comment type="caution">
    <text evidence="3">The sequence shown here is derived from an EMBL/GenBank/DDBJ whole genome shotgun (WGS) entry which is preliminary data.</text>
</comment>
<name>A0ABT5GKF5_9MICO</name>
<organism evidence="3 4">
    <name type="scientific">Intrasporangium calvum</name>
    <dbReference type="NCBI Taxonomy" id="53358"/>
    <lineage>
        <taxon>Bacteria</taxon>
        <taxon>Bacillati</taxon>
        <taxon>Actinomycetota</taxon>
        <taxon>Actinomycetes</taxon>
        <taxon>Micrococcales</taxon>
        <taxon>Intrasporangiaceae</taxon>
        <taxon>Intrasporangium</taxon>
    </lineage>
</organism>
<feature type="domain" description="Rhodanese" evidence="2">
    <location>
        <begin position="27"/>
        <end position="117"/>
    </location>
</feature>
<dbReference type="PANTHER" id="PTHR44086:SF13">
    <property type="entry name" value="THIOSULFATE SULFURTRANSFERASE PSPE"/>
    <property type="match status" value="1"/>
</dbReference>
<dbReference type="Gene3D" id="3.40.250.10">
    <property type="entry name" value="Rhodanese-like domain"/>
    <property type="match status" value="1"/>
</dbReference>
<proteinExistence type="predicted"/>
<dbReference type="RefSeq" id="WP_272462953.1">
    <property type="nucleotide sequence ID" value="NZ_JAPFQL010000065.1"/>
</dbReference>
<dbReference type="CDD" id="cd00158">
    <property type="entry name" value="RHOD"/>
    <property type="match status" value="1"/>
</dbReference>
<keyword evidence="1" id="KW-1133">Transmembrane helix</keyword>
<dbReference type="SUPFAM" id="SSF52821">
    <property type="entry name" value="Rhodanese/Cell cycle control phosphatase"/>
    <property type="match status" value="1"/>
</dbReference>
<sequence>MSDSISTSTSRRPAGLDAPALQEWLAAPDGPRLLDVRTPAEFEASHIPGSYNVPLDLLKEHREEFRAHLDEDLVLICRSGARATQAEGLLAATDLPNVHVLVGGVTAWESAGAPLNRGAETWELERQVRLLAGAIVLVGVLLSIVVPWAKWISAGIGAGLVVAALTNSCLMGLMLAKMPWNRRETPDLETVLRDLAAADESR</sequence>
<dbReference type="PROSITE" id="PS50206">
    <property type="entry name" value="RHODANESE_3"/>
    <property type="match status" value="1"/>
</dbReference>
<dbReference type="Pfam" id="PF11127">
    <property type="entry name" value="YgaP-like_TM"/>
    <property type="match status" value="1"/>
</dbReference>